<protein>
    <submittedName>
        <fullName evidence="1">Uncharacterized protein</fullName>
    </submittedName>
</protein>
<proteinExistence type="predicted"/>
<evidence type="ECO:0000313" key="2">
    <source>
        <dbReference type="Proteomes" id="UP000003781"/>
    </source>
</evidence>
<name>A3II71_9CHRO</name>
<dbReference type="AlphaFoldDB" id="A3II71"/>
<comment type="caution">
    <text evidence="1">The sequence shown here is derived from an EMBL/GenBank/DDBJ whole genome shotgun (WGS) entry which is preliminary data.</text>
</comment>
<evidence type="ECO:0000313" key="1">
    <source>
        <dbReference type="EMBL" id="EAZ93503.1"/>
    </source>
</evidence>
<dbReference type="Proteomes" id="UP000003781">
    <property type="component" value="Unassembled WGS sequence"/>
</dbReference>
<accession>A3II71</accession>
<sequence>MLWFDFYTFYQFQLLQECNRFQNQALTVDK</sequence>
<organism evidence="1 2">
    <name type="scientific">Crocosphaera chwakensis CCY0110</name>
    <dbReference type="NCBI Taxonomy" id="391612"/>
    <lineage>
        <taxon>Bacteria</taxon>
        <taxon>Bacillati</taxon>
        <taxon>Cyanobacteriota</taxon>
        <taxon>Cyanophyceae</taxon>
        <taxon>Oscillatoriophycideae</taxon>
        <taxon>Chroococcales</taxon>
        <taxon>Aphanothecaceae</taxon>
        <taxon>Crocosphaera</taxon>
        <taxon>Crocosphaera chwakensis</taxon>
    </lineage>
</organism>
<keyword evidence="2" id="KW-1185">Reference proteome</keyword>
<dbReference type="EMBL" id="AAXW01000002">
    <property type="protein sequence ID" value="EAZ93503.1"/>
    <property type="molecule type" value="Genomic_DNA"/>
</dbReference>
<reference evidence="1 2" key="1">
    <citation type="submission" date="2007-03" db="EMBL/GenBank/DDBJ databases">
        <authorList>
            <person name="Stal L."/>
            <person name="Ferriera S."/>
            <person name="Johnson J."/>
            <person name="Kravitz S."/>
            <person name="Beeson K."/>
            <person name="Sutton G."/>
            <person name="Rogers Y.-H."/>
            <person name="Friedman R."/>
            <person name="Frazier M."/>
            <person name="Venter J.C."/>
        </authorList>
    </citation>
    <scope>NUCLEOTIDE SEQUENCE [LARGE SCALE GENOMIC DNA]</scope>
    <source>
        <strain evidence="1 2">CCY0110</strain>
    </source>
</reference>
<gene>
    <name evidence="1" type="ORF">CY0110_16947</name>
</gene>